<protein>
    <submittedName>
        <fullName evidence="1">Uncharacterized protein</fullName>
    </submittedName>
</protein>
<keyword evidence="2" id="KW-1185">Reference proteome</keyword>
<gene>
    <name evidence="1" type="ORF">Krac_11742</name>
</gene>
<reference evidence="1 2" key="1">
    <citation type="journal article" date="2011" name="Stand. Genomic Sci.">
        <title>Non-contiguous finished genome sequence and contextual data of the filamentous soil bacterium Ktedonobacter racemifer type strain (SOSP1-21).</title>
        <authorList>
            <person name="Chang Y.J."/>
            <person name="Land M."/>
            <person name="Hauser L."/>
            <person name="Chertkov O."/>
            <person name="Del Rio T.G."/>
            <person name="Nolan M."/>
            <person name="Copeland A."/>
            <person name="Tice H."/>
            <person name="Cheng J.F."/>
            <person name="Lucas S."/>
            <person name="Han C."/>
            <person name="Goodwin L."/>
            <person name="Pitluck S."/>
            <person name="Ivanova N."/>
            <person name="Ovchinikova G."/>
            <person name="Pati A."/>
            <person name="Chen A."/>
            <person name="Palaniappan K."/>
            <person name="Mavromatis K."/>
            <person name="Liolios K."/>
            <person name="Brettin T."/>
            <person name="Fiebig A."/>
            <person name="Rohde M."/>
            <person name="Abt B."/>
            <person name="Goker M."/>
            <person name="Detter J.C."/>
            <person name="Woyke T."/>
            <person name="Bristow J."/>
            <person name="Eisen J.A."/>
            <person name="Markowitz V."/>
            <person name="Hugenholtz P."/>
            <person name="Kyrpides N.C."/>
            <person name="Klenk H.P."/>
            <person name="Lapidus A."/>
        </authorList>
    </citation>
    <scope>NUCLEOTIDE SEQUENCE [LARGE SCALE GENOMIC DNA]</scope>
    <source>
        <strain evidence="2">DSM 44963</strain>
    </source>
</reference>
<dbReference type="EMBL" id="ADVG01000001">
    <property type="protein sequence ID" value="EFH90134.1"/>
    <property type="molecule type" value="Genomic_DNA"/>
</dbReference>
<dbReference type="AlphaFoldDB" id="D6TD83"/>
<dbReference type="STRING" id="485913.Krac_11742"/>
<evidence type="ECO:0000313" key="1">
    <source>
        <dbReference type="EMBL" id="EFH90134.1"/>
    </source>
</evidence>
<comment type="caution">
    <text evidence="1">The sequence shown here is derived from an EMBL/GenBank/DDBJ whole genome shotgun (WGS) entry which is preliminary data.</text>
</comment>
<name>D6TD83_KTERA</name>
<accession>D6TD83</accession>
<organism evidence="1 2">
    <name type="scientific">Ktedonobacter racemifer DSM 44963</name>
    <dbReference type="NCBI Taxonomy" id="485913"/>
    <lineage>
        <taxon>Bacteria</taxon>
        <taxon>Bacillati</taxon>
        <taxon>Chloroflexota</taxon>
        <taxon>Ktedonobacteria</taxon>
        <taxon>Ktedonobacterales</taxon>
        <taxon>Ktedonobacteraceae</taxon>
        <taxon>Ktedonobacter</taxon>
    </lineage>
</organism>
<proteinExistence type="predicted"/>
<dbReference type="InParanoid" id="D6TD83"/>
<dbReference type="Proteomes" id="UP000004508">
    <property type="component" value="Unassembled WGS sequence"/>
</dbReference>
<sequence>MQVKYGLSCMRAYIGDEAVAILQLALVGDLFGDGKDLGQDRTIVWLNVAHRGDMTRGNDQEMYGGLGMNIFKGDDMIILVDNFARYLARNNFTEETILHLKIAPCGGPWL</sequence>
<evidence type="ECO:0000313" key="2">
    <source>
        <dbReference type="Proteomes" id="UP000004508"/>
    </source>
</evidence>